<sequence>MRPPVPQLYTLRTVAIQVLGGLVTAVVIKYWDNIMKGCATSLSIILSFLASVALFDFRITLSFVLGATWDKKSVASSGFSNARKGGSGMSLSLGGTTNSSTASGRSTPFPGTPVEARTDPTLAQFPSANGKRDSGRPIPSPRLWGVGRGRGVDVLARSPHLRCHTDAASSLRLDAADDGNGKREEGNARRGGEMKERRADPASSAHPPTPRRRARCTLRCARTSALFRGEKNWARYVPCFFWRCIHLPPSFPLSFAHTAALAYTAPNPRLASLIVPALVYTAAHPRCDYTWHQLPGAVSADSHSAGTHLRIRTYPVRAVCVCTESPRTRRRSELRRHVVCRVCAGTRSCADHPPRLRLRANSTLPSTHTSIPLPPLLVSLPLPFTSSRRTPTLHVCM</sequence>
<organism evidence="7 8">
    <name type="scientific">Mycena alexandri</name>
    <dbReference type="NCBI Taxonomy" id="1745969"/>
    <lineage>
        <taxon>Eukaryota</taxon>
        <taxon>Fungi</taxon>
        <taxon>Dikarya</taxon>
        <taxon>Basidiomycota</taxon>
        <taxon>Agaricomycotina</taxon>
        <taxon>Agaricomycetes</taxon>
        <taxon>Agaricomycetidae</taxon>
        <taxon>Agaricales</taxon>
        <taxon>Marasmiineae</taxon>
        <taxon>Mycenaceae</taxon>
        <taxon>Mycena</taxon>
    </lineage>
</organism>
<evidence type="ECO:0000313" key="8">
    <source>
        <dbReference type="Proteomes" id="UP001218188"/>
    </source>
</evidence>
<evidence type="ECO:0000256" key="2">
    <source>
        <dbReference type="ARBA" id="ARBA00022692"/>
    </source>
</evidence>
<feature type="transmembrane region" description="Helical" evidence="6">
    <location>
        <begin position="12"/>
        <end position="31"/>
    </location>
</feature>
<dbReference type="GO" id="GO:0000139">
    <property type="term" value="C:Golgi membrane"/>
    <property type="evidence" value="ECO:0007669"/>
    <property type="project" value="InterPro"/>
</dbReference>
<dbReference type="GO" id="GO:0015165">
    <property type="term" value="F:pyrimidine nucleotide-sugar transmembrane transporter activity"/>
    <property type="evidence" value="ECO:0007669"/>
    <property type="project" value="InterPro"/>
</dbReference>
<proteinExistence type="predicted"/>
<evidence type="ECO:0000256" key="4">
    <source>
        <dbReference type="ARBA" id="ARBA00023136"/>
    </source>
</evidence>
<keyword evidence="2 6" id="KW-0812">Transmembrane</keyword>
<reference evidence="7" key="1">
    <citation type="submission" date="2023-03" db="EMBL/GenBank/DDBJ databases">
        <title>Massive genome expansion in bonnet fungi (Mycena s.s.) driven by repeated elements and novel gene families across ecological guilds.</title>
        <authorList>
            <consortium name="Lawrence Berkeley National Laboratory"/>
            <person name="Harder C.B."/>
            <person name="Miyauchi S."/>
            <person name="Viragh M."/>
            <person name="Kuo A."/>
            <person name="Thoen E."/>
            <person name="Andreopoulos B."/>
            <person name="Lu D."/>
            <person name="Skrede I."/>
            <person name="Drula E."/>
            <person name="Henrissat B."/>
            <person name="Morin E."/>
            <person name="Kohler A."/>
            <person name="Barry K."/>
            <person name="LaButti K."/>
            <person name="Morin E."/>
            <person name="Salamov A."/>
            <person name="Lipzen A."/>
            <person name="Mereny Z."/>
            <person name="Hegedus B."/>
            <person name="Baldrian P."/>
            <person name="Stursova M."/>
            <person name="Weitz H."/>
            <person name="Taylor A."/>
            <person name="Grigoriev I.V."/>
            <person name="Nagy L.G."/>
            <person name="Martin F."/>
            <person name="Kauserud H."/>
        </authorList>
    </citation>
    <scope>NUCLEOTIDE SEQUENCE</scope>
    <source>
        <strain evidence="7">CBHHK200</strain>
    </source>
</reference>
<evidence type="ECO:0000313" key="7">
    <source>
        <dbReference type="EMBL" id="KAJ7020793.1"/>
    </source>
</evidence>
<keyword evidence="8" id="KW-1185">Reference proteome</keyword>
<keyword evidence="3 6" id="KW-1133">Transmembrane helix</keyword>
<keyword evidence="4 6" id="KW-0472">Membrane</keyword>
<comment type="subcellular location">
    <subcellularLocation>
        <location evidence="1">Membrane</location>
        <topology evidence="1">Multi-pass membrane protein</topology>
    </subcellularLocation>
</comment>
<name>A0AAD6S5F5_9AGAR</name>
<evidence type="ECO:0000256" key="6">
    <source>
        <dbReference type="SAM" id="Phobius"/>
    </source>
</evidence>
<feature type="compositionally biased region" description="Low complexity" evidence="5">
    <location>
        <begin position="89"/>
        <end position="107"/>
    </location>
</feature>
<evidence type="ECO:0000256" key="1">
    <source>
        <dbReference type="ARBA" id="ARBA00004141"/>
    </source>
</evidence>
<dbReference type="InterPro" id="IPR007271">
    <property type="entry name" value="Nuc_sug_transpt"/>
</dbReference>
<feature type="transmembrane region" description="Helical" evidence="6">
    <location>
        <begin position="43"/>
        <end position="69"/>
    </location>
</feature>
<dbReference type="Pfam" id="PF04142">
    <property type="entry name" value="Nuc_sug_transp"/>
    <property type="match status" value="1"/>
</dbReference>
<dbReference type="AlphaFoldDB" id="A0AAD6S5F5"/>
<feature type="region of interest" description="Disordered" evidence="5">
    <location>
        <begin position="172"/>
        <end position="213"/>
    </location>
</feature>
<feature type="region of interest" description="Disordered" evidence="5">
    <location>
        <begin position="88"/>
        <end position="143"/>
    </location>
</feature>
<evidence type="ECO:0000256" key="5">
    <source>
        <dbReference type="SAM" id="MobiDB-lite"/>
    </source>
</evidence>
<protein>
    <submittedName>
        <fullName evidence="7">Nucleotide-sugar transporter-domain-containing protein</fullName>
    </submittedName>
</protein>
<dbReference type="EMBL" id="JARJCM010000251">
    <property type="protein sequence ID" value="KAJ7020793.1"/>
    <property type="molecule type" value="Genomic_DNA"/>
</dbReference>
<feature type="compositionally biased region" description="Basic and acidic residues" evidence="5">
    <location>
        <begin position="179"/>
        <end position="200"/>
    </location>
</feature>
<dbReference type="PANTHER" id="PTHR10231">
    <property type="entry name" value="NUCLEOTIDE-SUGAR TRANSMEMBRANE TRANSPORTER"/>
    <property type="match status" value="1"/>
</dbReference>
<accession>A0AAD6S5F5</accession>
<evidence type="ECO:0000256" key="3">
    <source>
        <dbReference type="ARBA" id="ARBA00022989"/>
    </source>
</evidence>
<dbReference type="Proteomes" id="UP001218188">
    <property type="component" value="Unassembled WGS sequence"/>
</dbReference>
<comment type="caution">
    <text evidence="7">The sequence shown here is derived from an EMBL/GenBank/DDBJ whole genome shotgun (WGS) entry which is preliminary data.</text>
</comment>
<gene>
    <name evidence="7" type="ORF">C8F04DRAFT_1274551</name>
</gene>